<evidence type="ECO:0000313" key="3">
    <source>
        <dbReference type="Proteomes" id="UP000218231"/>
    </source>
</evidence>
<feature type="region of interest" description="Disordered" evidence="1">
    <location>
        <begin position="109"/>
        <end position="138"/>
    </location>
</feature>
<sequence length="352" mass="37109">MPRLRAALGDALEREVVGFGCAGGPDQLVGLRANLLGHLLAGMLDGFAGRLAPLPWRLLGDHHQHDQEHPGEPRHPHPQPRTVHLLVVLAQRRAVAGCLGGEALHARLQQQHWQPQGADRKEDQQRGAQPVGGPGHAASSVLETDAVAHLVRLTDGRQVPFDADLADAGAGARFRLVAFDDPGHQRHCRAAGDLRALVVAGADLGLQAQWLALQVQAANVEAPAEPGQMAQLQAEPAVHVARAAVAPLADRPAGIGQHAFDGRQAGHLRRGRNAVLDAVDTAEVMALLVENRGRQARHRTAATEQGDLGLAGTIVQLGDAIDEQPAPVARGCRHCGRRSPVARRASGSGGGR</sequence>
<gene>
    <name evidence="2" type="ORF">WR25_15375</name>
</gene>
<accession>A0A2A2KG55</accession>
<keyword evidence="3" id="KW-1185">Reference proteome</keyword>
<proteinExistence type="predicted"/>
<comment type="caution">
    <text evidence="2">The sequence shown here is derived from an EMBL/GenBank/DDBJ whole genome shotgun (WGS) entry which is preliminary data.</text>
</comment>
<reference evidence="2 3" key="1">
    <citation type="journal article" date="2017" name="Curr. Biol.">
        <title>Genome architecture and evolution of a unichromosomal asexual nematode.</title>
        <authorList>
            <person name="Fradin H."/>
            <person name="Zegar C."/>
            <person name="Gutwein M."/>
            <person name="Lucas J."/>
            <person name="Kovtun M."/>
            <person name="Corcoran D."/>
            <person name="Baugh L.R."/>
            <person name="Kiontke K."/>
            <person name="Gunsalus K."/>
            <person name="Fitch D.H."/>
            <person name="Piano F."/>
        </authorList>
    </citation>
    <scope>NUCLEOTIDE SEQUENCE [LARGE SCALE GENOMIC DNA]</scope>
    <source>
        <strain evidence="2">PF1309</strain>
    </source>
</reference>
<dbReference type="Proteomes" id="UP000218231">
    <property type="component" value="Unassembled WGS sequence"/>
</dbReference>
<organism evidence="2 3">
    <name type="scientific">Diploscapter pachys</name>
    <dbReference type="NCBI Taxonomy" id="2018661"/>
    <lineage>
        <taxon>Eukaryota</taxon>
        <taxon>Metazoa</taxon>
        <taxon>Ecdysozoa</taxon>
        <taxon>Nematoda</taxon>
        <taxon>Chromadorea</taxon>
        <taxon>Rhabditida</taxon>
        <taxon>Rhabditina</taxon>
        <taxon>Rhabditomorpha</taxon>
        <taxon>Rhabditoidea</taxon>
        <taxon>Rhabditidae</taxon>
        <taxon>Diploscapter</taxon>
    </lineage>
</organism>
<evidence type="ECO:0000256" key="1">
    <source>
        <dbReference type="SAM" id="MobiDB-lite"/>
    </source>
</evidence>
<protein>
    <submittedName>
        <fullName evidence="2">Uncharacterized protein</fullName>
    </submittedName>
</protein>
<dbReference type="EMBL" id="LIAE01008687">
    <property type="protein sequence ID" value="PAV72870.1"/>
    <property type="molecule type" value="Genomic_DNA"/>
</dbReference>
<dbReference type="AlphaFoldDB" id="A0A2A2KG55"/>
<evidence type="ECO:0000313" key="2">
    <source>
        <dbReference type="EMBL" id="PAV72870.1"/>
    </source>
</evidence>
<name>A0A2A2KG55_9BILA</name>